<evidence type="ECO:0000313" key="1">
    <source>
        <dbReference type="EMBL" id="KAF4037822.1"/>
    </source>
</evidence>
<reference evidence="1" key="1">
    <citation type="submission" date="2020-04" db="EMBL/GenBank/DDBJ databases">
        <title>Hybrid Assembly of Korean Phytophthora infestans isolates.</title>
        <authorList>
            <person name="Prokchorchik M."/>
            <person name="Lee Y."/>
            <person name="Seo J."/>
            <person name="Cho J.-H."/>
            <person name="Park Y.-E."/>
            <person name="Jang D.-C."/>
            <person name="Im J.-S."/>
            <person name="Choi J.-G."/>
            <person name="Park H.-J."/>
            <person name="Lee G.-B."/>
            <person name="Lee Y.-G."/>
            <person name="Hong S.-Y."/>
            <person name="Cho K."/>
            <person name="Sohn K.H."/>
        </authorList>
    </citation>
    <scope>NUCLEOTIDE SEQUENCE</scope>
    <source>
        <strain evidence="1">KR_1_A1</strain>
        <strain evidence="2">KR_2_A2</strain>
    </source>
</reference>
<dbReference type="EMBL" id="JAACNO010002089">
    <property type="protein sequence ID" value="KAF4135649.1"/>
    <property type="molecule type" value="Genomic_DNA"/>
</dbReference>
<accession>A0A833WD39</accession>
<organism evidence="1 3">
    <name type="scientific">Phytophthora infestans</name>
    <name type="common">Potato late blight agent</name>
    <name type="synonym">Botrytis infestans</name>
    <dbReference type="NCBI Taxonomy" id="4787"/>
    <lineage>
        <taxon>Eukaryota</taxon>
        <taxon>Sar</taxon>
        <taxon>Stramenopiles</taxon>
        <taxon>Oomycota</taxon>
        <taxon>Peronosporomycetes</taxon>
        <taxon>Peronosporales</taxon>
        <taxon>Peronosporaceae</taxon>
        <taxon>Phytophthora</taxon>
    </lineage>
</organism>
<dbReference type="Proteomes" id="UP000602510">
    <property type="component" value="Unassembled WGS sequence"/>
</dbReference>
<keyword evidence="3" id="KW-1185">Reference proteome</keyword>
<sequence>MEKQEDVTHTAPVKFKSPGRFKGTKEVTPFTGGSWKDRSKFQREINRLYHFLDMSDSDRSAHRLREVLGQFLTGRDLYDFFEKMDDTREKEQTIARAIIIAMDSLTARYYPVGTREKLHEEIKALRKTQNMAVTQYSSRFEDLVSLERWILDDDGNPMGESEQCRQFSSGMPRQWQMQVAPQKVRWTNRQE</sequence>
<evidence type="ECO:0000313" key="3">
    <source>
        <dbReference type="Proteomes" id="UP000602510"/>
    </source>
</evidence>
<comment type="caution">
    <text evidence="1">The sequence shown here is derived from an EMBL/GenBank/DDBJ whole genome shotgun (WGS) entry which is preliminary data.</text>
</comment>
<evidence type="ECO:0000313" key="2">
    <source>
        <dbReference type="EMBL" id="KAF4135649.1"/>
    </source>
</evidence>
<dbReference type="AlphaFoldDB" id="A0A833WD39"/>
<gene>
    <name evidence="1" type="ORF">GN244_ATG10072</name>
    <name evidence="2" type="ORF">GN958_ATG15162</name>
</gene>
<proteinExistence type="predicted"/>
<dbReference type="Proteomes" id="UP000704712">
    <property type="component" value="Unassembled WGS sequence"/>
</dbReference>
<protein>
    <recommendedName>
        <fullName evidence="4">Retrotransposon gag domain-containing protein</fullName>
    </recommendedName>
</protein>
<dbReference type="EMBL" id="WSZM01000229">
    <property type="protein sequence ID" value="KAF4037822.1"/>
    <property type="molecule type" value="Genomic_DNA"/>
</dbReference>
<name>A0A833WD39_PHYIN</name>
<evidence type="ECO:0008006" key="4">
    <source>
        <dbReference type="Google" id="ProtNLM"/>
    </source>
</evidence>